<dbReference type="SUPFAM" id="SSF56801">
    <property type="entry name" value="Acetyl-CoA synthetase-like"/>
    <property type="match status" value="1"/>
</dbReference>
<dbReference type="SUPFAM" id="SSF51735">
    <property type="entry name" value="NAD(P)-binding Rossmann-fold domains"/>
    <property type="match status" value="1"/>
</dbReference>
<keyword evidence="1" id="KW-0596">Phosphopantetheine</keyword>
<dbReference type="Gene3D" id="3.40.50.720">
    <property type="entry name" value="NAD(P)-binding Rossmann-like Domain"/>
    <property type="match status" value="1"/>
</dbReference>
<keyword evidence="9" id="KW-1185">Reference proteome</keyword>
<reference evidence="8 9" key="1">
    <citation type="submission" date="2018-02" db="EMBL/GenBank/DDBJ databases">
        <title>The genomes of Aspergillus section Nigri reveals drivers in fungal speciation.</title>
        <authorList>
            <consortium name="DOE Joint Genome Institute"/>
            <person name="Vesth T.C."/>
            <person name="Nybo J."/>
            <person name="Theobald S."/>
            <person name="Brandl J."/>
            <person name="Frisvad J.C."/>
            <person name="Nielsen K.F."/>
            <person name="Lyhne E.K."/>
            <person name="Kogle M.E."/>
            <person name="Kuo A."/>
            <person name="Riley R."/>
            <person name="Clum A."/>
            <person name="Nolan M."/>
            <person name="Lipzen A."/>
            <person name="Salamov A."/>
            <person name="Henrissat B."/>
            <person name="Wiebenga A."/>
            <person name="De vries R.P."/>
            <person name="Grigoriev I.V."/>
            <person name="Mortensen U.H."/>
            <person name="Andersen M.R."/>
            <person name="Baker S.E."/>
        </authorList>
    </citation>
    <scope>NUCLEOTIDE SEQUENCE [LARGE SCALE GENOMIC DNA]</scope>
    <source>
        <strain evidence="8 9">CBS 101889</strain>
    </source>
</reference>
<dbReference type="PANTHER" id="PTHR45527">
    <property type="entry name" value="NONRIBOSOMAL PEPTIDE SYNTHETASE"/>
    <property type="match status" value="1"/>
</dbReference>
<dbReference type="InterPro" id="IPR006162">
    <property type="entry name" value="Ppantetheine_attach_site"/>
</dbReference>
<proteinExistence type="inferred from homology"/>
<dbReference type="PROSITE" id="PS50075">
    <property type="entry name" value="CARRIER"/>
    <property type="match status" value="1"/>
</dbReference>
<dbReference type="InterPro" id="IPR000873">
    <property type="entry name" value="AMP-dep_synth/lig_dom"/>
</dbReference>
<dbReference type="STRING" id="1450537.A0A395I281"/>
<dbReference type="PROSITE" id="PS00012">
    <property type="entry name" value="PHOSPHOPANTETHEINE"/>
    <property type="match status" value="1"/>
</dbReference>
<evidence type="ECO:0000256" key="3">
    <source>
        <dbReference type="ARBA" id="ARBA00022598"/>
    </source>
</evidence>
<keyword evidence="3" id="KW-0436">Ligase</keyword>
<evidence type="ECO:0000313" key="8">
    <source>
        <dbReference type="EMBL" id="RAL12664.1"/>
    </source>
</evidence>
<dbReference type="RefSeq" id="XP_025551818.1">
    <property type="nucleotide sequence ID" value="XM_025698975.1"/>
</dbReference>
<keyword evidence="2" id="KW-0597">Phosphoprotein</keyword>
<dbReference type="InterPro" id="IPR020845">
    <property type="entry name" value="AMP-binding_CS"/>
</dbReference>
<evidence type="ECO:0000313" key="9">
    <source>
        <dbReference type="Proteomes" id="UP000248961"/>
    </source>
</evidence>
<evidence type="ECO:0000256" key="6">
    <source>
        <dbReference type="SAM" id="MobiDB-lite"/>
    </source>
</evidence>
<dbReference type="GO" id="GO:0043041">
    <property type="term" value="P:amino acid activation for nonribosomal peptide biosynthetic process"/>
    <property type="evidence" value="ECO:0007669"/>
    <property type="project" value="TreeGrafter"/>
</dbReference>
<dbReference type="InterPro" id="IPR009081">
    <property type="entry name" value="PP-bd_ACP"/>
</dbReference>
<dbReference type="PROSITE" id="PS00455">
    <property type="entry name" value="AMP_BINDING"/>
    <property type="match status" value="1"/>
</dbReference>
<dbReference type="PANTHER" id="PTHR45527:SF1">
    <property type="entry name" value="FATTY ACID SYNTHASE"/>
    <property type="match status" value="1"/>
</dbReference>
<dbReference type="Pfam" id="PF07993">
    <property type="entry name" value="NAD_binding_4"/>
    <property type="match status" value="1"/>
</dbReference>
<feature type="domain" description="Carrier" evidence="7">
    <location>
        <begin position="649"/>
        <end position="732"/>
    </location>
</feature>
<dbReference type="GO" id="GO:0016874">
    <property type="term" value="F:ligase activity"/>
    <property type="evidence" value="ECO:0007669"/>
    <property type="project" value="UniProtKB-KW"/>
</dbReference>
<dbReference type="InterPro" id="IPR045851">
    <property type="entry name" value="AMP-bd_C_sf"/>
</dbReference>
<dbReference type="Gene3D" id="3.30.300.30">
    <property type="match status" value="1"/>
</dbReference>
<gene>
    <name evidence="8" type="ORF">BO97DRAFT_451260</name>
</gene>
<evidence type="ECO:0000256" key="1">
    <source>
        <dbReference type="ARBA" id="ARBA00022450"/>
    </source>
</evidence>
<dbReference type="EMBL" id="KZ824282">
    <property type="protein sequence ID" value="RAL12664.1"/>
    <property type="molecule type" value="Genomic_DNA"/>
</dbReference>
<keyword evidence="4" id="KW-0808">Transferase</keyword>
<dbReference type="FunFam" id="3.40.50.980:FF:000001">
    <property type="entry name" value="Non-ribosomal peptide synthetase"/>
    <property type="match status" value="1"/>
</dbReference>
<feature type="compositionally biased region" description="Polar residues" evidence="6">
    <location>
        <begin position="15"/>
        <end position="25"/>
    </location>
</feature>
<evidence type="ECO:0000256" key="4">
    <source>
        <dbReference type="ARBA" id="ARBA00022679"/>
    </source>
</evidence>
<dbReference type="GO" id="GO:0031177">
    <property type="term" value="F:phosphopantetheine binding"/>
    <property type="evidence" value="ECO:0007669"/>
    <property type="project" value="TreeGrafter"/>
</dbReference>
<sequence>MKDPQDSARHCQAQKDINSSHVRVSHSTTLPGVPAQKMETHALSTWALLLHVYNHQESVTFSVVRRNKITQTVSCKIDDDKTLQEVFDSVPNVNEFACSESQQPRSAVCINPDQCISPEDLKSGFECYMLLDLQMTKAGYCPWAYKSTRQTKAKAIAINSTAEKITYEELGKMSAAIAHELTAKGIQHGSRVGVYLEKSAWAVVVISGVLRAGAALVPLDVLCPENRLRYIAQKSEMRALITETELSDRATKTICGNLELIMLRSLKQLQVPADWVKETAVDPSQIAYIMFTSGSTGKPKGVLHEHKAVAGSLQDVTQALGMSPETRHLQFASFSFDASVLELFGPLIVGGTICVPSTEERVEDLQSVMRQLEVTDATLTPAVVTQLNPSDLPSLRCISIGGDAPSSHILCKWSQQVALNNVYGTTEISVWDTIKVRMKPGDYPKSIGHGIHVNCWIVDPRNIERLLPIGAVGGAAHTSSSAFIEAPKWYARFQDTAGCSMYRTGDLAKFDVDGNVTFVGRESGFIKIRGMRVELTEIERVIGSVIAPRKAAVILSGADHEDDSTEIMAYVEAPSDIIPSLADDLHAAMEKLPSYMIPSVFLPVESMPLTDFKKKDRRGLRESVSRINSTDLVAYRPGPSSMRQWEKIDPNRKFTIELSNMVADMLDARKDQIAQRLRGHDFPVSSIGLDSVQTAQLTGLIRRAWGLNIRVEKLQEPGSTIGRLEKIFQGDEEVDDLGVRLDLLEELDDVVPHLRAPPQPREAVFVTSLTGFLGTQRIIGLVRATDMREAEQKIQHHAEVGQWRTDRLDSRGEIWLGDLSKNKLGLSTEQWDCLTGNSSETRIDGIIHSGAKVNWLDSFETLRATNVDSTVQILAAGASQPIPCVLTYVSGGYLPAAEESREDTARKLERAGGYDQTKFLSRLLVDEYNGALDRAENPFIRKRRRSSQATFILSLGAISKNLTDAHIPVAGVDQIAQLIVERALRRTPQSECAIDCWDGITLCELCGILQQQTGKSIEVKNHDVRMRALRSDINSRSDQPFLPVLEWFEDNQWQFANSAGGSAHEAVFERTEIVDAIIKSVSYLIGIGFLPYEDDRKGSEGSRKMPIYKRSN</sequence>
<dbReference type="GO" id="GO:0044550">
    <property type="term" value="P:secondary metabolite biosynthetic process"/>
    <property type="evidence" value="ECO:0007669"/>
    <property type="project" value="TreeGrafter"/>
</dbReference>
<dbReference type="Gene3D" id="3.40.50.12780">
    <property type="entry name" value="N-terminal domain of ligase-like"/>
    <property type="match status" value="1"/>
</dbReference>
<feature type="region of interest" description="Disordered" evidence="6">
    <location>
        <begin position="1"/>
        <end position="25"/>
    </location>
</feature>
<evidence type="ECO:0000256" key="2">
    <source>
        <dbReference type="ARBA" id="ARBA00022553"/>
    </source>
</evidence>
<comment type="similarity">
    <text evidence="5">Belongs to the NRP synthetase family.</text>
</comment>
<dbReference type="CDD" id="cd05918">
    <property type="entry name" value="A_NRPS_SidN3_like"/>
    <property type="match status" value="1"/>
</dbReference>
<dbReference type="InterPro" id="IPR013120">
    <property type="entry name" value="FAR_NAD-bd"/>
</dbReference>
<evidence type="ECO:0000256" key="5">
    <source>
        <dbReference type="ARBA" id="ARBA00029454"/>
    </source>
</evidence>
<dbReference type="InterPro" id="IPR042099">
    <property type="entry name" value="ANL_N_sf"/>
</dbReference>
<dbReference type="AlphaFoldDB" id="A0A395I281"/>
<dbReference type="Proteomes" id="UP000248961">
    <property type="component" value="Unassembled WGS sequence"/>
</dbReference>
<dbReference type="Pfam" id="PF00501">
    <property type="entry name" value="AMP-binding"/>
    <property type="match status" value="1"/>
</dbReference>
<dbReference type="GO" id="GO:0005737">
    <property type="term" value="C:cytoplasm"/>
    <property type="evidence" value="ECO:0007669"/>
    <property type="project" value="TreeGrafter"/>
</dbReference>
<dbReference type="InterPro" id="IPR036291">
    <property type="entry name" value="NAD(P)-bd_dom_sf"/>
</dbReference>
<dbReference type="GeneID" id="37203264"/>
<name>A0A395I281_ASPHC</name>
<dbReference type="GO" id="GO:0016740">
    <property type="term" value="F:transferase activity"/>
    <property type="evidence" value="ECO:0007669"/>
    <property type="project" value="UniProtKB-KW"/>
</dbReference>
<protein>
    <submittedName>
        <fullName evidence="8">Acetyl-CoA synthetase-like protein</fullName>
    </submittedName>
</protein>
<evidence type="ECO:0000259" key="7">
    <source>
        <dbReference type="PROSITE" id="PS50075"/>
    </source>
</evidence>
<organism evidence="8 9">
    <name type="scientific">Aspergillus homomorphus (strain CBS 101889)</name>
    <dbReference type="NCBI Taxonomy" id="1450537"/>
    <lineage>
        <taxon>Eukaryota</taxon>
        <taxon>Fungi</taxon>
        <taxon>Dikarya</taxon>
        <taxon>Ascomycota</taxon>
        <taxon>Pezizomycotina</taxon>
        <taxon>Eurotiomycetes</taxon>
        <taxon>Eurotiomycetidae</taxon>
        <taxon>Eurotiales</taxon>
        <taxon>Aspergillaceae</taxon>
        <taxon>Aspergillus</taxon>
        <taxon>Aspergillus subgen. Circumdati</taxon>
    </lineage>
</organism>
<dbReference type="OrthoDB" id="416786at2759"/>
<dbReference type="VEuPathDB" id="FungiDB:BO97DRAFT_451260"/>
<accession>A0A395I281</accession>